<proteinExistence type="predicted"/>
<feature type="coiled-coil region" evidence="1">
    <location>
        <begin position="68"/>
        <end position="131"/>
    </location>
</feature>
<organism evidence="4 5">
    <name type="scientific">Mycolicibacterium parafortuitum</name>
    <name type="common">Mycobacterium parafortuitum</name>
    <dbReference type="NCBI Taxonomy" id="39692"/>
    <lineage>
        <taxon>Bacteria</taxon>
        <taxon>Bacillati</taxon>
        <taxon>Actinomycetota</taxon>
        <taxon>Actinomycetes</taxon>
        <taxon>Mycobacteriales</taxon>
        <taxon>Mycobacteriaceae</taxon>
        <taxon>Mycolicibacterium</taxon>
    </lineage>
</organism>
<evidence type="ECO:0000313" key="5">
    <source>
        <dbReference type="Proteomes" id="UP000252008"/>
    </source>
</evidence>
<dbReference type="InterPro" id="IPR010090">
    <property type="entry name" value="Phage_tape_meas"/>
</dbReference>
<protein>
    <recommendedName>
        <fullName evidence="3">Phage tail tape measure protein domain-containing protein</fullName>
    </recommendedName>
</protein>
<feature type="region of interest" description="Disordered" evidence="2">
    <location>
        <begin position="966"/>
        <end position="989"/>
    </location>
</feature>
<keyword evidence="5" id="KW-1185">Reference proteome</keyword>
<dbReference type="SUPFAM" id="SSF57997">
    <property type="entry name" value="Tropomyosin"/>
    <property type="match status" value="1"/>
</dbReference>
<sequence length="1230" mass="125366">MDPLILLIEPDLDERAAAATMSRAQRVYEEGARDISRVMRQQLTEGTQAAGRGFDELETKARKAYLSMQDAGEKVAAAERKLEAARERGSANIEGMARRVERARLSEIEAIERATRAYQEYEQAAQQAGEEGGRSFLGGIRGSLGQAAGLGEEFAGGLASGFAGAGALSRLAGFAVPGVGWVAAGVSAGALLAQGVSQGLESLQMKDVFQARLGLDEATMARYGQAAGSAYADMWGASVEDNLRAAQFAVQGGVINASASDEEIQQTIAHMQTLATVMGVDVQEAARATGQLIRGGFATDGQQAADIIASGFQDGLDIAGDWLDTITEYTTQFRKLGLDGGDAIGLIRQGLEGGARDSDKVADSLKEFSIRAVDGSKLTAEGFAALGLSADDMAARFLKGGDSARQAFDVTLRAVQSLSDPVEQALVWQSLFGTQWEDMGDAINNMDLSKARTEFGSTEGAIDSMTTQLSEHTDQWDVLSRNIDQTFTRFKEWLADTDIARFLNGTLPGFLNLPFQQPPPPVDDTGLPITSTVPRNANPFTPDASDPTNLLIPGYTPSAPAPSAPTGGREPGWGGRPPGGPARSPLEDIFGLKPPGTPGAPGAPGVPPPPAPGNRTPMLTETQKEALEESGGGGGRESLPPAPVLPIQYTNTAGMPDQIASATTRLDEIKHTLAEKEARLNQLEQSNVATDEDIQKAENDVAKARQDELEATRKLQDAQVKAYEGQSARLSKTSSDLTSFFASIDQDFGVSEGLPGIAENITKFLMNLAIAPAMGALGAVQAANGFAPGQAGSGLFGMAASSGMFGRQFMPQTGGYRGASYGYVPGGYGTSADAMIALAQGANGGSYSYGASDLANGLADCSGAISDLYEVLTTGMANSGRAFTTESDFQALGFQRGFMPGALNIGVHNGGGGRSSHMAATLPNGVNFEAGGAHGGIAYGGPAAGARDPQFENQYYFPLGGVPQASRTPAAPAAGSGTGATPGGWIGPQGLPSGLWGGGGESPVLGATPTRGLGTGLGAFTASGRAAPPSSVSGGRPYGASLPPSGGISFNGGILGAALSTAAGAAGGAGSFGAGGGAASAAADLGMQLLGRAAGAVGQYAGNLVGAGLETFALNGSALGDPSSSWIGRILGGIAGARPALPNTAGALGGEENPNMAEGGKPKQANGPLTPEQAALQQKALASAGKAGASGTTNNTTNNINVTNNRAREDGTGQMIQAHLNAGQASVQPR</sequence>
<feature type="region of interest" description="Disordered" evidence="2">
    <location>
        <begin position="1143"/>
        <end position="1210"/>
    </location>
</feature>
<dbReference type="RefSeq" id="WP_113971644.1">
    <property type="nucleotide sequence ID" value="NZ_MVID01000033.1"/>
</dbReference>
<dbReference type="STRING" id="39692.BST38_25495"/>
<keyword evidence="1" id="KW-0175">Coiled coil</keyword>
<dbReference type="AlphaFoldDB" id="A0A375YKJ1"/>
<reference evidence="4 5" key="1">
    <citation type="submission" date="2018-05" db="EMBL/GenBank/DDBJ databases">
        <authorList>
            <consortium name="IHU Genomes"/>
        </authorList>
    </citation>
    <scope>NUCLEOTIDE SEQUENCE [LARGE SCALE GENOMIC DNA]</scope>
    <source>
        <strain evidence="4 5">P7335</strain>
    </source>
</reference>
<feature type="compositionally biased region" description="Gly residues" evidence="2">
    <location>
        <begin position="976"/>
        <end position="987"/>
    </location>
</feature>
<feature type="coiled-coil region" evidence="1">
    <location>
        <begin position="659"/>
        <end position="721"/>
    </location>
</feature>
<feature type="domain" description="Phage tail tape measure protein" evidence="3">
    <location>
        <begin position="235"/>
        <end position="433"/>
    </location>
</feature>
<dbReference type="Proteomes" id="UP000252008">
    <property type="component" value="Unassembled WGS sequence"/>
</dbReference>
<dbReference type="Pfam" id="PF10145">
    <property type="entry name" value="PhageMin_Tail"/>
    <property type="match status" value="1"/>
</dbReference>
<evidence type="ECO:0000259" key="3">
    <source>
        <dbReference type="Pfam" id="PF10145"/>
    </source>
</evidence>
<feature type="compositionally biased region" description="Polar residues" evidence="2">
    <location>
        <begin position="528"/>
        <end position="539"/>
    </location>
</feature>
<feature type="region of interest" description="Disordered" evidence="2">
    <location>
        <begin position="516"/>
        <end position="618"/>
    </location>
</feature>
<evidence type="ECO:0000256" key="2">
    <source>
        <dbReference type="SAM" id="MobiDB-lite"/>
    </source>
</evidence>
<feature type="compositionally biased region" description="Low complexity" evidence="2">
    <location>
        <begin position="1173"/>
        <end position="1205"/>
    </location>
</feature>
<name>A0A375YKJ1_MYCPF</name>
<evidence type="ECO:0000256" key="1">
    <source>
        <dbReference type="SAM" id="Coils"/>
    </source>
</evidence>
<evidence type="ECO:0000313" key="4">
    <source>
        <dbReference type="EMBL" id="SRX81549.1"/>
    </source>
</evidence>
<gene>
    <name evidence="4" type="ORF">MPP7335_03301</name>
</gene>
<dbReference type="EMBL" id="UEGS01000001">
    <property type="protein sequence ID" value="SRX81549.1"/>
    <property type="molecule type" value="Genomic_DNA"/>
</dbReference>
<accession>A0A375YKJ1</accession>